<evidence type="ECO:0000313" key="1">
    <source>
        <dbReference type="EMBL" id="RHZ94247.1"/>
    </source>
</evidence>
<comment type="caution">
    <text evidence="1">The sequence shown here is derived from an EMBL/GenBank/DDBJ whole genome shotgun (WGS) entry which is preliminary data.</text>
</comment>
<dbReference type="Proteomes" id="UP000266305">
    <property type="component" value="Unassembled WGS sequence"/>
</dbReference>
<dbReference type="AlphaFoldDB" id="A0AAX1UKK0"/>
<accession>A0AAX1UKK0</accession>
<gene>
    <name evidence="1" type="ORF">D1114_12655</name>
</gene>
<protein>
    <submittedName>
        <fullName evidence="1">Uncharacterized protein</fullName>
    </submittedName>
</protein>
<organism evidence="1 2">
    <name type="scientific">Cereibacter sphaeroides</name>
    <name type="common">Rhodobacter sphaeroides</name>
    <dbReference type="NCBI Taxonomy" id="1063"/>
    <lineage>
        <taxon>Bacteria</taxon>
        <taxon>Pseudomonadati</taxon>
        <taxon>Pseudomonadota</taxon>
        <taxon>Alphaproteobacteria</taxon>
        <taxon>Rhodobacterales</taxon>
        <taxon>Paracoccaceae</taxon>
        <taxon>Cereibacter</taxon>
    </lineage>
</organism>
<sequence>MTLQEAIFTTTSRCSMTGFNDAEALRLERVMAKATEVGDGSGTAKLSMAWRIWDRARLRPG</sequence>
<dbReference type="EMBL" id="QWGP01000013">
    <property type="protein sequence ID" value="RHZ94247.1"/>
    <property type="molecule type" value="Genomic_DNA"/>
</dbReference>
<name>A0AAX1UKK0_CERSP</name>
<evidence type="ECO:0000313" key="2">
    <source>
        <dbReference type="Proteomes" id="UP000266305"/>
    </source>
</evidence>
<proteinExistence type="predicted"/>
<reference evidence="1 2" key="1">
    <citation type="submission" date="2018-08" db="EMBL/GenBank/DDBJ databases">
        <title>Draft genome sequence of Rhodobacter sphaeroides FY.</title>
        <authorList>
            <person name="Rayyan A."/>
            <person name="Meyer T.E."/>
            <person name="Kyndt J.A."/>
        </authorList>
    </citation>
    <scope>NUCLEOTIDE SEQUENCE [LARGE SCALE GENOMIC DNA]</scope>
    <source>
        <strain evidence="1 2">FY</strain>
    </source>
</reference>